<dbReference type="GO" id="GO:0005634">
    <property type="term" value="C:nucleus"/>
    <property type="evidence" value="ECO:0007669"/>
    <property type="project" value="UniProtKB-SubCell"/>
</dbReference>
<evidence type="ECO:0000313" key="10">
    <source>
        <dbReference type="EMBL" id="CAH9086860.1"/>
    </source>
</evidence>
<keyword evidence="6 8" id="KW-0539">Nucleus</keyword>
<evidence type="ECO:0000313" key="11">
    <source>
        <dbReference type="Proteomes" id="UP001152484"/>
    </source>
</evidence>
<sequence>MELELGLAPAAVTAATHFVDRIKGFDLNDNNAFEVKGDCPLTKKRRFDEAIEDCGRGGLKTLMLLQWGGKPDDDDDDPNEAQTKCRVYQGNLDEESIIVGWPPIRTWRKRVLHEHQGGGWVFVANNGGGGGGEIVVDNGRVNNGGERNSTFVKVKMEGVAIGRKVNLSLYNSYQILSNDLINMFARYRDCEENGRGYTLLYQHKEGDWLVAGDVPWMTFVGSVRRIEILKNRN</sequence>
<keyword evidence="11" id="KW-1185">Reference proteome</keyword>
<name>A0A9P0Z2L7_CUSEU</name>
<comment type="subunit">
    <text evidence="8">Homodimers and heterodimers.</text>
</comment>
<dbReference type="Pfam" id="PF02309">
    <property type="entry name" value="AUX_IAA"/>
    <property type="match status" value="1"/>
</dbReference>
<dbReference type="Gene3D" id="3.10.20.90">
    <property type="entry name" value="Phosphatidylinositol 3-kinase Catalytic Subunit, Chain A, domain 1"/>
    <property type="match status" value="1"/>
</dbReference>
<comment type="caution">
    <text evidence="10">The sequence shown here is derived from an EMBL/GenBank/DDBJ whole genome shotgun (WGS) entry which is preliminary data.</text>
</comment>
<organism evidence="10 11">
    <name type="scientific">Cuscuta europaea</name>
    <name type="common">European dodder</name>
    <dbReference type="NCBI Taxonomy" id="41803"/>
    <lineage>
        <taxon>Eukaryota</taxon>
        <taxon>Viridiplantae</taxon>
        <taxon>Streptophyta</taxon>
        <taxon>Embryophyta</taxon>
        <taxon>Tracheophyta</taxon>
        <taxon>Spermatophyta</taxon>
        <taxon>Magnoliopsida</taxon>
        <taxon>eudicotyledons</taxon>
        <taxon>Gunneridae</taxon>
        <taxon>Pentapetalae</taxon>
        <taxon>asterids</taxon>
        <taxon>lamiids</taxon>
        <taxon>Solanales</taxon>
        <taxon>Convolvulaceae</taxon>
        <taxon>Cuscuteae</taxon>
        <taxon>Cuscuta</taxon>
        <taxon>Cuscuta subgen. Cuscuta</taxon>
    </lineage>
</organism>
<comment type="similarity">
    <text evidence="2 8">Belongs to the Aux/IAA family.</text>
</comment>
<dbReference type="SUPFAM" id="SSF54277">
    <property type="entry name" value="CAD &amp; PB1 domains"/>
    <property type="match status" value="1"/>
</dbReference>
<dbReference type="Proteomes" id="UP001152484">
    <property type="component" value="Unassembled WGS sequence"/>
</dbReference>
<feature type="domain" description="PB1" evidence="9">
    <location>
        <begin position="149"/>
        <end position="233"/>
    </location>
</feature>
<dbReference type="AlphaFoldDB" id="A0A9P0Z2L7"/>
<dbReference type="PANTHER" id="PTHR31734:SF44">
    <property type="entry name" value="AUXIN-RESPONSIVE PROTEIN"/>
    <property type="match status" value="1"/>
</dbReference>
<dbReference type="GO" id="GO:0006355">
    <property type="term" value="P:regulation of DNA-templated transcription"/>
    <property type="evidence" value="ECO:0007669"/>
    <property type="project" value="InterPro"/>
</dbReference>
<evidence type="ECO:0000259" key="9">
    <source>
        <dbReference type="PROSITE" id="PS51745"/>
    </source>
</evidence>
<dbReference type="InterPro" id="IPR033389">
    <property type="entry name" value="AUX/IAA_dom"/>
</dbReference>
<dbReference type="PANTHER" id="PTHR31734">
    <property type="entry name" value="AUXIN-RESPONSIVE PROTEIN IAA17"/>
    <property type="match status" value="1"/>
</dbReference>
<evidence type="ECO:0000256" key="3">
    <source>
        <dbReference type="ARBA" id="ARBA00022491"/>
    </source>
</evidence>
<evidence type="ECO:0000256" key="7">
    <source>
        <dbReference type="ARBA" id="ARBA00023294"/>
    </source>
</evidence>
<comment type="function">
    <text evidence="8">Aux/IAA proteins are short-lived transcriptional factors that function as repressors of early auxin response genes at low auxin concentrations.</text>
</comment>
<gene>
    <name evidence="10" type="ORF">CEURO_LOCUS9813</name>
</gene>
<evidence type="ECO:0000256" key="6">
    <source>
        <dbReference type="ARBA" id="ARBA00023242"/>
    </source>
</evidence>
<dbReference type="OrthoDB" id="778717at2759"/>
<evidence type="ECO:0000256" key="5">
    <source>
        <dbReference type="ARBA" id="ARBA00023163"/>
    </source>
</evidence>
<keyword evidence="7 8" id="KW-0927">Auxin signaling pathway</keyword>
<comment type="subcellular location">
    <subcellularLocation>
        <location evidence="1 8">Nucleus</location>
    </subcellularLocation>
</comment>
<evidence type="ECO:0000256" key="1">
    <source>
        <dbReference type="ARBA" id="ARBA00004123"/>
    </source>
</evidence>
<proteinExistence type="inferred from homology"/>
<reference evidence="10" key="1">
    <citation type="submission" date="2022-07" db="EMBL/GenBank/DDBJ databases">
        <authorList>
            <person name="Macas J."/>
            <person name="Novak P."/>
            <person name="Neumann P."/>
        </authorList>
    </citation>
    <scope>NUCLEOTIDE SEQUENCE</scope>
</reference>
<evidence type="ECO:0000256" key="4">
    <source>
        <dbReference type="ARBA" id="ARBA00023015"/>
    </source>
</evidence>
<dbReference type="InterPro" id="IPR003311">
    <property type="entry name" value="AUX_IAA"/>
</dbReference>
<keyword evidence="3 8" id="KW-0678">Repressor</keyword>
<keyword evidence="4 8" id="KW-0805">Transcription regulation</keyword>
<accession>A0A9P0Z2L7</accession>
<evidence type="ECO:0000256" key="8">
    <source>
        <dbReference type="RuleBase" id="RU004549"/>
    </source>
</evidence>
<evidence type="ECO:0000256" key="2">
    <source>
        <dbReference type="ARBA" id="ARBA00006728"/>
    </source>
</evidence>
<dbReference type="InterPro" id="IPR053793">
    <property type="entry name" value="PB1-like"/>
</dbReference>
<dbReference type="GO" id="GO:0009734">
    <property type="term" value="P:auxin-activated signaling pathway"/>
    <property type="evidence" value="ECO:0007669"/>
    <property type="project" value="UniProtKB-UniRule"/>
</dbReference>
<dbReference type="PROSITE" id="PS51745">
    <property type="entry name" value="PB1"/>
    <property type="match status" value="1"/>
</dbReference>
<protein>
    <recommendedName>
        <fullName evidence="8">Auxin-responsive protein</fullName>
    </recommendedName>
</protein>
<keyword evidence="5 8" id="KW-0804">Transcription</keyword>
<dbReference type="EMBL" id="CAMAPE010000019">
    <property type="protein sequence ID" value="CAH9086860.1"/>
    <property type="molecule type" value="Genomic_DNA"/>
</dbReference>